<dbReference type="Proteomes" id="UP001158576">
    <property type="component" value="Chromosome PAR"/>
</dbReference>
<protein>
    <submittedName>
        <fullName evidence="2">Oidioi.mRNA.OKI2018_I69.PAR.g9495.t1.cds</fullName>
    </submittedName>
</protein>
<accession>A0ABN7RNP8</accession>
<gene>
    <name evidence="2" type="ORF">OKIOD_LOCUS1053</name>
</gene>
<proteinExistence type="predicted"/>
<evidence type="ECO:0000313" key="2">
    <source>
        <dbReference type="EMBL" id="CAG5080173.1"/>
    </source>
</evidence>
<keyword evidence="1" id="KW-0175">Coiled coil</keyword>
<feature type="coiled-coil region" evidence="1">
    <location>
        <begin position="96"/>
        <end position="148"/>
    </location>
</feature>
<organism evidence="2 3">
    <name type="scientific">Oikopleura dioica</name>
    <name type="common">Tunicate</name>
    <dbReference type="NCBI Taxonomy" id="34765"/>
    <lineage>
        <taxon>Eukaryota</taxon>
        <taxon>Metazoa</taxon>
        <taxon>Chordata</taxon>
        <taxon>Tunicata</taxon>
        <taxon>Appendicularia</taxon>
        <taxon>Copelata</taxon>
        <taxon>Oikopleuridae</taxon>
        <taxon>Oikopleura</taxon>
    </lineage>
</organism>
<dbReference type="EMBL" id="OU015568">
    <property type="protein sequence ID" value="CAG5080173.1"/>
    <property type="molecule type" value="Genomic_DNA"/>
</dbReference>
<evidence type="ECO:0000256" key="1">
    <source>
        <dbReference type="SAM" id="Coils"/>
    </source>
</evidence>
<keyword evidence="3" id="KW-1185">Reference proteome</keyword>
<evidence type="ECO:0000313" key="3">
    <source>
        <dbReference type="Proteomes" id="UP001158576"/>
    </source>
</evidence>
<reference evidence="2 3" key="1">
    <citation type="submission" date="2021-04" db="EMBL/GenBank/DDBJ databases">
        <authorList>
            <person name="Bliznina A."/>
        </authorList>
    </citation>
    <scope>NUCLEOTIDE SEQUENCE [LARGE SCALE GENOMIC DNA]</scope>
</reference>
<sequence>MMSSKLNSLEEKALIVCSMNTYLGLGHYFGSDNLSVRPAHDSADIEKILVAISLGFKNVNIKISHRDNITVSKFGITISLKSYSQVYGEMASRGYCQSKEKKEEKLRNQLVAAQESFEHLENILTQFVIKKEEEIETLKSENLLLKEKISLFQSHDGEIKTLKKHVSIEKEQVLGLIKRLSEKS</sequence>
<name>A0ABN7RNP8_OIKDI</name>